<keyword evidence="1" id="KW-0472">Membrane</keyword>
<feature type="transmembrane region" description="Helical" evidence="1">
    <location>
        <begin position="140"/>
        <end position="166"/>
    </location>
</feature>
<accession>A0A1Z2XNI8</accession>
<reference evidence="3 5" key="3">
    <citation type="submission" date="2020-11" db="EMBL/GenBank/DDBJ databases">
        <title>Closed and high quality bacterial genomes of the OMM12 community.</title>
        <authorList>
            <person name="Marbouty M."/>
            <person name="Lamy-Besnier Q."/>
            <person name="Debarbieux L."/>
            <person name="Koszul R."/>
        </authorList>
    </citation>
    <scope>NUCLEOTIDE SEQUENCE [LARGE SCALE GENOMIC DNA]</scope>
    <source>
        <strain evidence="3 5">KB18</strain>
    </source>
</reference>
<evidence type="ECO:0000256" key="1">
    <source>
        <dbReference type="SAM" id="Phobius"/>
    </source>
</evidence>
<feature type="transmembrane region" description="Helical" evidence="1">
    <location>
        <begin position="66"/>
        <end position="85"/>
    </location>
</feature>
<dbReference type="KEGG" id="amur:ADH66_04655"/>
<dbReference type="EMBL" id="CP021422">
    <property type="protein sequence ID" value="ASB40008.1"/>
    <property type="molecule type" value="Genomic_DNA"/>
</dbReference>
<name>A0A1Z2XNI8_9FIRM</name>
<organism evidence="3 5">
    <name type="scientific">Acutalibacter muris</name>
    <dbReference type="NCBI Taxonomy" id="1796620"/>
    <lineage>
        <taxon>Bacteria</taxon>
        <taxon>Bacillati</taxon>
        <taxon>Bacillota</taxon>
        <taxon>Clostridia</taxon>
        <taxon>Eubacteriales</taxon>
        <taxon>Acutalibacteraceae</taxon>
        <taxon>Acutalibacter</taxon>
    </lineage>
</organism>
<evidence type="ECO:0000313" key="3">
    <source>
        <dbReference type="EMBL" id="QQR29297.1"/>
    </source>
</evidence>
<reference evidence="2" key="1">
    <citation type="journal article" date="2017" name="Genome Announc.">
        <title>High-Quality Whole-Genome Sequences of the Oligo-Mouse-Microbiota Bacterial Community.</title>
        <authorList>
            <person name="Garzetti D."/>
            <person name="Brugiroux S."/>
            <person name="Bunk B."/>
            <person name="Pukall R."/>
            <person name="McCoy K.D."/>
            <person name="Macpherson A.J."/>
            <person name="Stecher B."/>
        </authorList>
    </citation>
    <scope>NUCLEOTIDE SEQUENCE</scope>
    <source>
        <strain evidence="2">KB18</strain>
    </source>
</reference>
<evidence type="ECO:0000313" key="5">
    <source>
        <dbReference type="Proteomes" id="UP000596035"/>
    </source>
</evidence>
<feature type="transmembrane region" description="Helical" evidence="1">
    <location>
        <begin position="12"/>
        <end position="35"/>
    </location>
</feature>
<dbReference type="Gene3D" id="1.10.1760.20">
    <property type="match status" value="1"/>
</dbReference>
<sequence length="224" mass="23162">MTNANLPTKRTAGIQEMVLTALFAALLLLMGFTPLGLIDLPFMRATTLHIPVLLASILLGPKRGAFLGGMFGAISLWKGTMAPNLVSFAFSPFVPLPGESHGSPWALVICFVPRILVGVVPWFVVKLLERLPINRGAAKTVGYAFAGAIGSAVNTVLVMGLIGLLLGDAYAAAQGIAQSAVTGFILTTVFANGIPEAIAAAVIAPPVCLGLNKAVSSIQIKKGS</sequence>
<keyword evidence="1" id="KW-0812">Transmembrane</keyword>
<dbReference type="InterPro" id="IPR024529">
    <property type="entry name" value="ECF_trnsprt_substrate-spec"/>
</dbReference>
<proteinExistence type="predicted"/>
<dbReference type="Proteomes" id="UP000196710">
    <property type="component" value="Chromosome"/>
</dbReference>
<dbReference type="Proteomes" id="UP000596035">
    <property type="component" value="Chromosome"/>
</dbReference>
<dbReference type="Pfam" id="PF12822">
    <property type="entry name" value="ECF_trnsprt"/>
    <property type="match status" value="1"/>
</dbReference>
<dbReference type="AlphaFoldDB" id="A0A1Z2XNI8"/>
<evidence type="ECO:0000313" key="2">
    <source>
        <dbReference type="EMBL" id="ASB40008.1"/>
    </source>
</evidence>
<reference evidence="4" key="2">
    <citation type="submission" date="2017-05" db="EMBL/GenBank/DDBJ databases">
        <title>Improved OligoMM genomes.</title>
        <authorList>
            <person name="Garzetti D."/>
        </authorList>
    </citation>
    <scope>NUCLEOTIDE SEQUENCE [LARGE SCALE GENOMIC DNA]</scope>
    <source>
        <strain evidence="4">KB18</strain>
    </source>
</reference>
<keyword evidence="4" id="KW-1185">Reference proteome</keyword>
<gene>
    <name evidence="2" type="ORF">ADH66_04655</name>
    <name evidence="3" type="ORF">I5Q82_14725</name>
</gene>
<evidence type="ECO:0000313" key="4">
    <source>
        <dbReference type="Proteomes" id="UP000196710"/>
    </source>
</evidence>
<dbReference type="RefSeq" id="WP_066535083.1">
    <property type="nucleotide sequence ID" value="NZ_CAJTCQ010000004.1"/>
</dbReference>
<feature type="transmembrane region" description="Helical" evidence="1">
    <location>
        <begin position="105"/>
        <end position="128"/>
    </location>
</feature>
<protein>
    <submittedName>
        <fullName evidence="3">ECF transporter S component</fullName>
    </submittedName>
</protein>
<feature type="transmembrane region" description="Helical" evidence="1">
    <location>
        <begin position="41"/>
        <end position="59"/>
    </location>
</feature>
<dbReference type="EMBL" id="CP065321">
    <property type="protein sequence ID" value="QQR29297.1"/>
    <property type="molecule type" value="Genomic_DNA"/>
</dbReference>
<dbReference type="GO" id="GO:0022857">
    <property type="term" value="F:transmembrane transporter activity"/>
    <property type="evidence" value="ECO:0007669"/>
    <property type="project" value="InterPro"/>
</dbReference>
<keyword evidence="1" id="KW-1133">Transmembrane helix</keyword>